<feature type="transmembrane region" description="Helical" evidence="8">
    <location>
        <begin position="351"/>
        <end position="367"/>
    </location>
</feature>
<keyword evidence="3" id="KW-0813">Transport</keyword>
<evidence type="ECO:0000313" key="10">
    <source>
        <dbReference type="Proteomes" id="UP000751190"/>
    </source>
</evidence>
<evidence type="ECO:0000256" key="4">
    <source>
        <dbReference type="ARBA" id="ARBA00022692"/>
    </source>
</evidence>
<gene>
    <name evidence="9" type="ORF">KFE25_003728</name>
</gene>
<dbReference type="AlphaFoldDB" id="A0A8J5X4I2"/>
<dbReference type="PANTHER" id="PTHR31326:SF1">
    <property type="entry name" value="PROTEIN CLT2, CHLOROPLASTIC"/>
    <property type="match status" value="1"/>
</dbReference>
<evidence type="ECO:0000256" key="1">
    <source>
        <dbReference type="ARBA" id="ARBA00004141"/>
    </source>
</evidence>
<comment type="subcellular location">
    <subcellularLocation>
        <location evidence="1">Membrane</location>
        <topology evidence="1">Multi-pass membrane protein</topology>
    </subcellularLocation>
</comment>
<feature type="compositionally biased region" description="Acidic residues" evidence="7">
    <location>
        <begin position="431"/>
        <end position="441"/>
    </location>
</feature>
<dbReference type="EMBL" id="JAGTXO010000067">
    <property type="protein sequence ID" value="KAG8457574.1"/>
    <property type="molecule type" value="Genomic_DNA"/>
</dbReference>
<organism evidence="9 10">
    <name type="scientific">Diacronema lutheri</name>
    <name type="common">Unicellular marine alga</name>
    <name type="synonym">Monochrysis lutheri</name>
    <dbReference type="NCBI Taxonomy" id="2081491"/>
    <lineage>
        <taxon>Eukaryota</taxon>
        <taxon>Haptista</taxon>
        <taxon>Haptophyta</taxon>
        <taxon>Pavlovophyceae</taxon>
        <taxon>Pavlovales</taxon>
        <taxon>Pavlovaceae</taxon>
        <taxon>Diacronema</taxon>
    </lineage>
</organism>
<evidence type="ECO:0000313" key="9">
    <source>
        <dbReference type="EMBL" id="KAG8457574.1"/>
    </source>
</evidence>
<dbReference type="Pfam" id="PF08627">
    <property type="entry name" value="CRT-like"/>
    <property type="match status" value="1"/>
</dbReference>
<comment type="similarity">
    <text evidence="2">Belongs to the CRT-like transporter family.</text>
</comment>
<dbReference type="GO" id="GO:0016020">
    <property type="term" value="C:membrane"/>
    <property type="evidence" value="ECO:0007669"/>
    <property type="project" value="UniProtKB-SubCell"/>
</dbReference>
<feature type="transmembrane region" description="Helical" evidence="8">
    <location>
        <begin position="189"/>
        <end position="209"/>
    </location>
</feature>
<evidence type="ECO:0000256" key="7">
    <source>
        <dbReference type="SAM" id="MobiDB-lite"/>
    </source>
</evidence>
<sequence>MASASNGTDKATALLRAPPPAETAAKKRRLLLTFGGLLFAGLGNKLCIKLATLPMYNYPLFLNAFSSFTYVPTSFAYIIPMAAAGRFTQRELQIPQLVFATIGALDALAGLMQLLATTFIPSGSLLILLQQSSIPISMLLSRLVLRADYTRAQVAGAAVVIAGIAVILLPSLCVGDSAHDAAGGSSGGIALWSAVLVCSCVPMCLSTVYKERALAAVDCDPVFLNGWVALWQFAISLPLSVPAAPLSGVAMRDVPSNLLDGWRCFVGVDTVGATEAARTGRHIDACWPGSLVYTGLYLGFNQAFNILIVLMLKFGSANLLYLAMTLLVPLGNIAFALPFVPGSMPPTRTNFAGLAVIMAGLFIYRFADRLLARRAVLAGRAPRTADEPPEQRMATQARRARAVMSSPSGIFAIESFQSILDADLILARDADADDGDGDDGDEGARGGGGEPRAAGAVPTSLSSVQLLRLDLGLHGVNPLEQSLLRSDSAALLFRY</sequence>
<dbReference type="OrthoDB" id="416555at2759"/>
<evidence type="ECO:0000256" key="2">
    <source>
        <dbReference type="ARBA" id="ARBA00006690"/>
    </source>
</evidence>
<comment type="caution">
    <text evidence="9">The sequence shown here is derived from an EMBL/GenBank/DDBJ whole genome shotgun (WGS) entry which is preliminary data.</text>
</comment>
<feature type="transmembrane region" description="Helical" evidence="8">
    <location>
        <begin position="291"/>
        <end position="312"/>
    </location>
</feature>
<reference evidence="9" key="1">
    <citation type="submission" date="2021-05" db="EMBL/GenBank/DDBJ databases">
        <title>The genome of the haptophyte Pavlova lutheri (Diacronema luteri, Pavlovales) - a model for lipid biosynthesis in eukaryotic algae.</title>
        <authorList>
            <person name="Hulatt C.J."/>
            <person name="Posewitz M.C."/>
        </authorList>
    </citation>
    <scope>NUCLEOTIDE SEQUENCE</scope>
    <source>
        <strain evidence="9">NIVA-4/92</strain>
    </source>
</reference>
<feature type="transmembrane region" description="Helical" evidence="8">
    <location>
        <begin position="97"/>
        <end position="120"/>
    </location>
</feature>
<feature type="transmembrane region" description="Helical" evidence="8">
    <location>
        <begin position="221"/>
        <end position="241"/>
    </location>
</feature>
<feature type="transmembrane region" description="Helical" evidence="8">
    <location>
        <begin position="319"/>
        <end position="339"/>
    </location>
</feature>
<feature type="transmembrane region" description="Helical" evidence="8">
    <location>
        <begin position="152"/>
        <end position="169"/>
    </location>
</feature>
<keyword evidence="10" id="KW-1185">Reference proteome</keyword>
<proteinExistence type="inferred from homology"/>
<evidence type="ECO:0000256" key="8">
    <source>
        <dbReference type="SAM" id="Phobius"/>
    </source>
</evidence>
<dbReference type="OMA" id="FAYIIPM"/>
<evidence type="ECO:0000256" key="5">
    <source>
        <dbReference type="ARBA" id="ARBA00022989"/>
    </source>
</evidence>
<protein>
    <submittedName>
        <fullName evidence="9">Uncharacterized protein</fullName>
    </submittedName>
</protein>
<dbReference type="InterPro" id="IPR037185">
    <property type="entry name" value="EmrE-like"/>
</dbReference>
<keyword evidence="4 8" id="KW-0812">Transmembrane</keyword>
<dbReference type="PANTHER" id="PTHR31326">
    <property type="entry name" value="PROTEIN CLT2, CHLOROPLASTIC"/>
    <property type="match status" value="1"/>
</dbReference>
<dbReference type="SUPFAM" id="SSF103481">
    <property type="entry name" value="Multidrug resistance efflux transporter EmrE"/>
    <property type="match status" value="1"/>
</dbReference>
<feature type="transmembrane region" description="Helical" evidence="8">
    <location>
        <begin position="30"/>
        <end position="52"/>
    </location>
</feature>
<feature type="transmembrane region" description="Helical" evidence="8">
    <location>
        <begin position="126"/>
        <end position="145"/>
    </location>
</feature>
<feature type="region of interest" description="Disordered" evidence="7">
    <location>
        <begin position="431"/>
        <end position="457"/>
    </location>
</feature>
<feature type="transmembrane region" description="Helical" evidence="8">
    <location>
        <begin position="64"/>
        <end position="85"/>
    </location>
</feature>
<accession>A0A8J5X4I2</accession>
<keyword evidence="6 8" id="KW-0472">Membrane</keyword>
<name>A0A8J5X4I2_DIALT</name>
<dbReference type="Proteomes" id="UP000751190">
    <property type="component" value="Unassembled WGS sequence"/>
</dbReference>
<dbReference type="InterPro" id="IPR013936">
    <property type="entry name" value="CRT-like"/>
</dbReference>
<evidence type="ECO:0000256" key="6">
    <source>
        <dbReference type="ARBA" id="ARBA00023136"/>
    </source>
</evidence>
<evidence type="ECO:0000256" key="3">
    <source>
        <dbReference type="ARBA" id="ARBA00022448"/>
    </source>
</evidence>
<keyword evidence="5 8" id="KW-1133">Transmembrane helix</keyword>